<reference evidence="1" key="1">
    <citation type="submission" date="2022-04" db="EMBL/GenBank/DDBJ databases">
        <title>Desulfatitalea alkaliphila sp. nov., a novel anaerobic sulfate-reducing bacterium isolated from terrestrial mud volcano, Taman Peninsula, Russia.</title>
        <authorList>
            <person name="Khomyakova M.A."/>
            <person name="Merkel A.Y."/>
            <person name="Slobodkin A.I."/>
        </authorList>
    </citation>
    <scope>NUCLEOTIDE SEQUENCE</scope>
    <source>
        <strain evidence="1">M08but</strain>
    </source>
</reference>
<sequence length="465" mass="50352">MVDRPVYWHQGLFLQPHHFQILEQRMADALAPMVAHITPYFWGLASGAVNAAALAAGRLELDGISVLFPSSPEMITLPGNAVCAGRQVSVASIPVDGTLTAYVGIRSAKPGEVNVTVADTPAEMAAAATRMAVPVAPEEVANRYGDGPPAKVRRMTYVLQLVLETELDQAGDLDLIPVACLTRRGEGMALDPHFVSPCLNLCASPVLATLLRAIRDRVLGKARELEGYKNLSARGAASGDFTLLLMGLRTLSRYAARLDHAVAAPCLSPWQAYGMLRELVAELSVFSITISALGENGADEQRLPEYGHTHLGECFRAAHDLIVQLLEGISAGPRFVTRFVFNDPYWTAQIPPQVLAEARTAAGDFWLVLHSQQMGPDAMRESIARRLKLSPPGGMESLLVRALPGLPLSLAQGTPPGMPRMQGVVYLRIERESPLWSEVEQKGRLAMHWTDAPEDLDAQLALLAR</sequence>
<dbReference type="EMBL" id="JALJRB010000026">
    <property type="protein sequence ID" value="MCJ8502436.1"/>
    <property type="molecule type" value="Genomic_DNA"/>
</dbReference>
<dbReference type="RefSeq" id="WP_246913211.1">
    <property type="nucleotide sequence ID" value="NZ_JALJRB010000026.1"/>
</dbReference>
<dbReference type="PANTHER" id="PTHR35566">
    <property type="entry name" value="BLR3599 PROTEIN"/>
    <property type="match status" value="1"/>
</dbReference>
<name>A0AA41R7J5_9BACT</name>
<keyword evidence="2" id="KW-1185">Reference proteome</keyword>
<gene>
    <name evidence="1" type="primary">tssK</name>
    <name evidence="1" type="ORF">MRX98_17800</name>
</gene>
<dbReference type="Pfam" id="PF05936">
    <property type="entry name" value="T6SS_VasE"/>
    <property type="match status" value="1"/>
</dbReference>
<accession>A0AA41R7J5</accession>
<dbReference type="Proteomes" id="UP001165427">
    <property type="component" value="Unassembled WGS sequence"/>
</dbReference>
<dbReference type="InterPro" id="IPR010263">
    <property type="entry name" value="T6SS_TssK"/>
</dbReference>
<organism evidence="1 2">
    <name type="scientific">Desulfatitalea alkaliphila</name>
    <dbReference type="NCBI Taxonomy" id="2929485"/>
    <lineage>
        <taxon>Bacteria</taxon>
        <taxon>Pseudomonadati</taxon>
        <taxon>Thermodesulfobacteriota</taxon>
        <taxon>Desulfobacteria</taxon>
        <taxon>Desulfobacterales</taxon>
        <taxon>Desulfosarcinaceae</taxon>
        <taxon>Desulfatitalea</taxon>
    </lineage>
</organism>
<protein>
    <submittedName>
        <fullName evidence="1">Type VI secretion system baseplate subunit TssK</fullName>
    </submittedName>
</protein>
<dbReference type="NCBIfam" id="TIGR03353">
    <property type="entry name" value="VI_chp_4"/>
    <property type="match status" value="1"/>
</dbReference>
<dbReference type="AlphaFoldDB" id="A0AA41R7J5"/>
<proteinExistence type="predicted"/>
<evidence type="ECO:0000313" key="2">
    <source>
        <dbReference type="Proteomes" id="UP001165427"/>
    </source>
</evidence>
<evidence type="ECO:0000313" key="1">
    <source>
        <dbReference type="EMBL" id="MCJ8502436.1"/>
    </source>
</evidence>
<comment type="caution">
    <text evidence="1">The sequence shown here is derived from an EMBL/GenBank/DDBJ whole genome shotgun (WGS) entry which is preliminary data.</text>
</comment>
<dbReference type="PANTHER" id="PTHR35566:SF1">
    <property type="entry name" value="TYPE VI SECRETION SYSTEM BASEPLATE COMPONENT TSSK1"/>
    <property type="match status" value="1"/>
</dbReference>